<dbReference type="PANTHER" id="PTHR47326">
    <property type="entry name" value="TRANSPOSABLE ELEMENT TC3 TRANSPOSASE-LIKE PROTEIN"/>
    <property type="match status" value="1"/>
</dbReference>
<evidence type="ECO:0000313" key="2">
    <source>
        <dbReference type="Proteomes" id="UP000008237"/>
    </source>
</evidence>
<dbReference type="PANTHER" id="PTHR47326:SF1">
    <property type="entry name" value="HTH PSQ-TYPE DOMAIN-CONTAINING PROTEIN"/>
    <property type="match status" value="1"/>
</dbReference>
<keyword evidence="2" id="KW-1185">Reference proteome</keyword>
<organism evidence="2">
    <name type="scientific">Harpegnathos saltator</name>
    <name type="common">Jerdon's jumping ant</name>
    <dbReference type="NCBI Taxonomy" id="610380"/>
    <lineage>
        <taxon>Eukaryota</taxon>
        <taxon>Metazoa</taxon>
        <taxon>Ecdysozoa</taxon>
        <taxon>Arthropoda</taxon>
        <taxon>Hexapoda</taxon>
        <taxon>Insecta</taxon>
        <taxon>Pterygota</taxon>
        <taxon>Neoptera</taxon>
        <taxon>Endopterygota</taxon>
        <taxon>Hymenoptera</taxon>
        <taxon>Apocrita</taxon>
        <taxon>Aculeata</taxon>
        <taxon>Formicoidea</taxon>
        <taxon>Formicidae</taxon>
        <taxon>Ponerinae</taxon>
        <taxon>Ponerini</taxon>
        <taxon>Harpegnathos</taxon>
    </lineage>
</organism>
<proteinExistence type="predicted"/>
<name>E2B4T0_HARSA</name>
<evidence type="ECO:0000313" key="1">
    <source>
        <dbReference type="EMBL" id="EFN89309.1"/>
    </source>
</evidence>
<dbReference type="InParanoid" id="E2B4T0"/>
<feature type="non-terminal residue" evidence="1">
    <location>
        <position position="1"/>
    </location>
</feature>
<dbReference type="AlphaFoldDB" id="E2B4T0"/>
<dbReference type="Proteomes" id="UP000008237">
    <property type="component" value="Unassembled WGS sequence"/>
</dbReference>
<protein>
    <submittedName>
        <fullName evidence="1">Uncharacterized protein</fullName>
    </submittedName>
</protein>
<accession>E2B4T0</accession>
<sequence length="60" mass="6952">TDHAQRGEFVEWIMEQQQVDADFSNKIIFSGAAHFHPNGLVNRQNCRIWGSENPRVIVEK</sequence>
<dbReference type="EMBL" id="GL445595">
    <property type="protein sequence ID" value="EFN89309.1"/>
    <property type="molecule type" value="Genomic_DNA"/>
</dbReference>
<feature type="non-terminal residue" evidence="1">
    <location>
        <position position="60"/>
    </location>
</feature>
<gene>
    <name evidence="1" type="ORF">EAI_06200</name>
</gene>
<reference evidence="1 2" key="1">
    <citation type="journal article" date="2010" name="Science">
        <title>Genomic comparison of the ants Camponotus floridanus and Harpegnathos saltator.</title>
        <authorList>
            <person name="Bonasio R."/>
            <person name="Zhang G."/>
            <person name="Ye C."/>
            <person name="Mutti N.S."/>
            <person name="Fang X."/>
            <person name="Qin N."/>
            <person name="Donahue G."/>
            <person name="Yang P."/>
            <person name="Li Q."/>
            <person name="Li C."/>
            <person name="Zhang P."/>
            <person name="Huang Z."/>
            <person name="Berger S.L."/>
            <person name="Reinberg D."/>
            <person name="Wang J."/>
            <person name="Liebig J."/>
        </authorList>
    </citation>
    <scope>NUCLEOTIDE SEQUENCE [LARGE SCALE GENOMIC DNA]</scope>
    <source>
        <strain evidence="1 2">R22 G/1</strain>
    </source>
</reference>